<dbReference type="KEGG" id="mhi:Mhar_0570"/>
<dbReference type="InterPro" id="IPR000601">
    <property type="entry name" value="PKD_dom"/>
</dbReference>
<keyword evidence="3" id="KW-1185">Reference proteome</keyword>
<name>G7WNH2_METH6</name>
<evidence type="ECO:0000259" key="1">
    <source>
        <dbReference type="PROSITE" id="PS50093"/>
    </source>
</evidence>
<dbReference type="InterPro" id="IPR035986">
    <property type="entry name" value="PKD_dom_sf"/>
</dbReference>
<protein>
    <recommendedName>
        <fullName evidence="1">PKD domain-containing protein</fullName>
    </recommendedName>
</protein>
<gene>
    <name evidence="2" type="ordered locus">Mhar_0570</name>
</gene>
<dbReference type="InterPro" id="IPR013783">
    <property type="entry name" value="Ig-like_fold"/>
</dbReference>
<organism evidence="2 3">
    <name type="scientific">Methanothrix harundinacea (strain 6Ac)</name>
    <name type="common">Methanosaeta harundinacea</name>
    <dbReference type="NCBI Taxonomy" id="1110509"/>
    <lineage>
        <taxon>Archaea</taxon>
        <taxon>Methanobacteriati</taxon>
        <taxon>Methanobacteriota</taxon>
        <taxon>Stenosarchaea group</taxon>
        <taxon>Methanomicrobia</taxon>
        <taxon>Methanotrichales</taxon>
        <taxon>Methanotrichaceae</taxon>
        <taxon>Methanothrix</taxon>
    </lineage>
</organism>
<dbReference type="PROSITE" id="PS50093">
    <property type="entry name" value="PKD"/>
    <property type="match status" value="2"/>
</dbReference>
<dbReference type="SMART" id="SM00089">
    <property type="entry name" value="PKD"/>
    <property type="match status" value="2"/>
</dbReference>
<dbReference type="Pfam" id="PF18911">
    <property type="entry name" value="PKD_4"/>
    <property type="match status" value="2"/>
</dbReference>
<dbReference type="EMBL" id="CP003117">
    <property type="protein sequence ID" value="AET63948.1"/>
    <property type="molecule type" value="Genomic_DNA"/>
</dbReference>
<dbReference type="InterPro" id="IPR022409">
    <property type="entry name" value="PKD/Chitinase_dom"/>
</dbReference>
<accession>G7WNH2</accession>
<feature type="domain" description="PKD" evidence="1">
    <location>
        <begin position="194"/>
        <end position="264"/>
    </location>
</feature>
<dbReference type="STRING" id="1110509.Mhar_0570"/>
<dbReference type="Proteomes" id="UP000005877">
    <property type="component" value="Chromosome"/>
</dbReference>
<dbReference type="HOGENOM" id="CLU_508663_0_0_2"/>
<sequence>MVEDRRDETRDVEAGGVKSRSIAYILVILGISQALLADGQSSWDPWCNYPGGSCTANDISVTRVYLAQNSPSSVTLMGTFSLNLATDRYCPYSVVDIYRGDGVTPIKLKHVTWLTTLSGGTSPQEIPLATITRPPDEPIVLKNIYVQWSASKSTCGDNCNNYQSSKCYKDPGPLVVPASLIANFSGFNVCLGGSIQFTDLTTGGYKPYASSVWTFGDATTYSCSSASPCNPPPKTYASPGRYTVTLRVTDNKGVVSTKSQSYYVWAPPVADFSYAQGCGFEVQFSDLSTATPTADVMPTITAQSWDFDGGGAIDSSMQSPEYTFPAPGTYPVRLTVTDSHGCTGFIVKDVTVNPAVQATAGSNSPVCEGSTINLYGGPDGLISYSWTGPEGFASSLQNTTIYPATLANAGTYTLKVVDEEGCETEAKTTVLVQRRPAVSAGADLYICETEEQILIAGSNSGGPATYLWTTSGTGHFEPDGGLSTRYHPSDGDREAGRVNITLTAVGIGPCGTFSTSDDMTLSILKVPEASINVAF</sequence>
<evidence type="ECO:0000313" key="3">
    <source>
        <dbReference type="Proteomes" id="UP000005877"/>
    </source>
</evidence>
<dbReference type="SUPFAM" id="SSF49299">
    <property type="entry name" value="PKD domain"/>
    <property type="match status" value="2"/>
</dbReference>
<dbReference type="PATRIC" id="fig|1110509.7.peg.627"/>
<feature type="domain" description="PKD" evidence="1">
    <location>
        <begin position="281"/>
        <end position="359"/>
    </location>
</feature>
<proteinExistence type="predicted"/>
<dbReference type="AlphaFoldDB" id="G7WNH2"/>
<dbReference type="Gene3D" id="2.60.40.10">
    <property type="entry name" value="Immunoglobulins"/>
    <property type="match status" value="3"/>
</dbReference>
<reference evidence="2 3" key="1">
    <citation type="journal article" date="2012" name="PLoS ONE">
        <title>The genome characteristics and predicted function of methyl-group oxidation pathway in the obligate aceticlastic methanogens, Methanosaeta spp.</title>
        <authorList>
            <person name="Zhu J."/>
            <person name="Zheng H."/>
            <person name="Ai G."/>
            <person name="Zhang G."/>
            <person name="Liu D."/>
            <person name="Liu X."/>
            <person name="Dong X."/>
        </authorList>
    </citation>
    <scope>NUCLEOTIDE SEQUENCE [LARGE SCALE GENOMIC DNA]</scope>
    <source>
        <strain evidence="2 3">6Ac</strain>
    </source>
</reference>
<evidence type="ECO:0000313" key="2">
    <source>
        <dbReference type="EMBL" id="AET63948.1"/>
    </source>
</evidence>
<dbReference type="CDD" id="cd00146">
    <property type="entry name" value="PKD"/>
    <property type="match status" value="2"/>
</dbReference>